<protein>
    <submittedName>
        <fullName evidence="3">VOC family protein</fullName>
    </submittedName>
</protein>
<keyword evidence="4" id="KW-1185">Reference proteome</keyword>
<feature type="domain" description="VOC" evidence="2">
    <location>
        <begin position="180"/>
        <end position="290"/>
    </location>
</feature>
<dbReference type="Gene3D" id="3.10.180.10">
    <property type="entry name" value="2,3-Dihydroxybiphenyl 1,2-Dioxygenase, domain 1"/>
    <property type="match status" value="2"/>
</dbReference>
<reference evidence="4" key="1">
    <citation type="journal article" date="2019" name="Int. J. Syst. Evol. Microbiol.">
        <title>The Global Catalogue of Microorganisms (GCM) 10K type strain sequencing project: providing services to taxonomists for standard genome sequencing and annotation.</title>
        <authorList>
            <consortium name="The Broad Institute Genomics Platform"/>
            <consortium name="The Broad Institute Genome Sequencing Center for Infectious Disease"/>
            <person name="Wu L."/>
            <person name="Ma J."/>
        </authorList>
    </citation>
    <scope>NUCLEOTIDE SEQUENCE [LARGE SCALE GENOMIC DNA]</scope>
    <source>
        <strain evidence="4">CGMCC 1.15643</strain>
    </source>
</reference>
<evidence type="ECO:0000256" key="1">
    <source>
        <dbReference type="ARBA" id="ARBA00022723"/>
    </source>
</evidence>
<dbReference type="Pfam" id="PF00903">
    <property type="entry name" value="Glyoxalase"/>
    <property type="match status" value="1"/>
</dbReference>
<comment type="caution">
    <text evidence="3">The sequence shown here is derived from an EMBL/GenBank/DDBJ whole genome shotgun (WGS) entry which is preliminary data.</text>
</comment>
<proteinExistence type="predicted"/>
<dbReference type="InterPro" id="IPR004360">
    <property type="entry name" value="Glyas_Fos-R_dOase_dom"/>
</dbReference>
<keyword evidence="1" id="KW-0479">Metal-binding</keyword>
<dbReference type="Proteomes" id="UP001595976">
    <property type="component" value="Unassembled WGS sequence"/>
</dbReference>
<dbReference type="InterPro" id="IPR018146">
    <property type="entry name" value="Glyoxalase_1_CS"/>
</dbReference>
<evidence type="ECO:0000313" key="4">
    <source>
        <dbReference type="Proteomes" id="UP001595976"/>
    </source>
</evidence>
<dbReference type="EMBL" id="JBHSLI010000003">
    <property type="protein sequence ID" value="MFC5293058.1"/>
    <property type="molecule type" value="Genomic_DNA"/>
</dbReference>
<dbReference type="PROSITE" id="PS51819">
    <property type="entry name" value="VOC"/>
    <property type="match status" value="2"/>
</dbReference>
<dbReference type="PANTHER" id="PTHR43279">
    <property type="entry name" value="CATECHOL-2,3-DIOXYGENASE"/>
    <property type="match status" value="1"/>
</dbReference>
<organism evidence="3 4">
    <name type="scientific">Bosea minatitlanensis</name>
    <dbReference type="NCBI Taxonomy" id="128782"/>
    <lineage>
        <taxon>Bacteria</taxon>
        <taxon>Pseudomonadati</taxon>
        <taxon>Pseudomonadota</taxon>
        <taxon>Alphaproteobacteria</taxon>
        <taxon>Hyphomicrobiales</taxon>
        <taxon>Boseaceae</taxon>
        <taxon>Bosea</taxon>
    </lineage>
</organism>
<dbReference type="InterPro" id="IPR029068">
    <property type="entry name" value="Glyas_Bleomycin-R_OHBP_Dase"/>
</dbReference>
<dbReference type="RefSeq" id="WP_260348771.1">
    <property type="nucleotide sequence ID" value="NZ_JAOAOS010000006.1"/>
</dbReference>
<dbReference type="PANTHER" id="PTHR43279:SF1">
    <property type="entry name" value="CATECHOL-2,3-DIOXYGENASE"/>
    <property type="match status" value="1"/>
</dbReference>
<dbReference type="InterPro" id="IPR037523">
    <property type="entry name" value="VOC_core"/>
</dbReference>
<feature type="domain" description="VOC" evidence="2">
    <location>
        <begin position="22"/>
        <end position="138"/>
    </location>
</feature>
<gene>
    <name evidence="3" type="ORF">ACFPK2_08640</name>
</gene>
<evidence type="ECO:0000313" key="3">
    <source>
        <dbReference type="EMBL" id="MFC5293058.1"/>
    </source>
</evidence>
<dbReference type="PROSITE" id="PS00934">
    <property type="entry name" value="GLYOXALASE_I_1"/>
    <property type="match status" value="1"/>
</dbReference>
<evidence type="ECO:0000259" key="2">
    <source>
        <dbReference type="PROSITE" id="PS51819"/>
    </source>
</evidence>
<accession>A0ABW0F2J7</accession>
<sequence length="290" mass="30838">MAASPDTIHHGAGSGSTSRGLSLGRVALTVHDLDGVRSFYEQTVGLHLLRRDGETAELGVGNDVLVELRRDPSARRRSPREAGLFHTAFLLPARADLGQWVRHAAAIRAPLVDASDHAVSEALYLSDPEGNGIEIYADRPASRWRWKDGMVEMPSDPLDVADLAASAGDGTWSGFPEGASVGHVHLQVGAIAPAEAFYAGVLGLAITCRYPGGTFYAADGYHHHIATNIWNSRGAGERSYPSTGLAEIQIRLDPARTEAVRQRAGDAASVTAAGITLRDPWGTPVALVLR</sequence>
<dbReference type="SUPFAM" id="SSF54593">
    <property type="entry name" value="Glyoxalase/Bleomycin resistance protein/Dihydroxybiphenyl dioxygenase"/>
    <property type="match status" value="2"/>
</dbReference>
<name>A0ABW0F2J7_9HYPH</name>